<dbReference type="InterPro" id="IPR016166">
    <property type="entry name" value="FAD-bd_PCMH"/>
</dbReference>
<evidence type="ECO:0000256" key="1">
    <source>
        <dbReference type="ARBA" id="ARBA00001974"/>
    </source>
</evidence>
<evidence type="ECO:0000256" key="4">
    <source>
        <dbReference type="ARBA" id="ARBA00022827"/>
    </source>
</evidence>
<dbReference type="Pfam" id="PF08031">
    <property type="entry name" value="BBE"/>
    <property type="match status" value="1"/>
</dbReference>
<keyword evidence="4" id="KW-0274">FAD</keyword>
<dbReference type="InterPro" id="IPR012951">
    <property type="entry name" value="BBE"/>
</dbReference>
<evidence type="ECO:0000256" key="2">
    <source>
        <dbReference type="ARBA" id="ARBA00005466"/>
    </source>
</evidence>
<accession>A0A516Q284</accession>
<keyword evidence="3" id="KW-0285">Flavoprotein</keyword>
<comment type="similarity">
    <text evidence="2">Belongs to the oxygen-dependent FAD-linked oxidoreductase family.</text>
</comment>
<comment type="cofactor">
    <cofactor evidence="1">
        <name>FAD</name>
        <dbReference type="ChEBI" id="CHEBI:57692"/>
    </cofactor>
</comment>
<dbReference type="InterPro" id="IPR016167">
    <property type="entry name" value="FAD-bd_PCMH_sub1"/>
</dbReference>
<dbReference type="Proteomes" id="UP000319263">
    <property type="component" value="Chromosome"/>
</dbReference>
<dbReference type="Pfam" id="PF01565">
    <property type="entry name" value="FAD_binding_4"/>
    <property type="match status" value="1"/>
</dbReference>
<gene>
    <name evidence="7" type="ORF">FOE78_17955</name>
</gene>
<dbReference type="InterPro" id="IPR050416">
    <property type="entry name" value="FAD-linked_Oxidoreductase"/>
</dbReference>
<dbReference type="Gene3D" id="3.40.462.20">
    <property type="match status" value="1"/>
</dbReference>
<dbReference type="GO" id="GO:0016491">
    <property type="term" value="F:oxidoreductase activity"/>
    <property type="evidence" value="ECO:0007669"/>
    <property type="project" value="UniProtKB-KW"/>
</dbReference>
<evidence type="ECO:0000313" key="8">
    <source>
        <dbReference type="Proteomes" id="UP000319263"/>
    </source>
</evidence>
<dbReference type="InterPro" id="IPR036318">
    <property type="entry name" value="FAD-bd_PCMH-like_sf"/>
</dbReference>
<evidence type="ECO:0000256" key="3">
    <source>
        <dbReference type="ARBA" id="ARBA00022630"/>
    </source>
</evidence>
<reference evidence="7 8" key="1">
    <citation type="submission" date="2019-07" db="EMBL/GenBank/DDBJ databases">
        <title>Microlunatus dokdonensis sp. nov. isolated from the rhizospheric soil of the wild plant Elymus tsukushiensis.</title>
        <authorList>
            <person name="Ghim S.-Y."/>
            <person name="Hwang Y.-J."/>
            <person name="Son J.-S."/>
            <person name="Shin J.-H."/>
        </authorList>
    </citation>
    <scope>NUCLEOTIDE SEQUENCE [LARGE SCALE GENOMIC DNA]</scope>
    <source>
        <strain evidence="7 8">KUDC0627</strain>
    </source>
</reference>
<name>A0A516Q284_9ACTN</name>
<dbReference type="PANTHER" id="PTHR42973:SF39">
    <property type="entry name" value="FAD-BINDING PCMH-TYPE DOMAIN-CONTAINING PROTEIN"/>
    <property type="match status" value="1"/>
</dbReference>
<dbReference type="SUPFAM" id="SSF56176">
    <property type="entry name" value="FAD-binding/transporter-associated domain-like"/>
    <property type="match status" value="1"/>
</dbReference>
<dbReference type="InterPro" id="IPR006094">
    <property type="entry name" value="Oxid_FAD_bind_N"/>
</dbReference>
<evidence type="ECO:0000259" key="6">
    <source>
        <dbReference type="PROSITE" id="PS51387"/>
    </source>
</evidence>
<dbReference type="KEGG" id="mik:FOE78_17955"/>
<dbReference type="PROSITE" id="PS51387">
    <property type="entry name" value="FAD_PCMH"/>
    <property type="match status" value="1"/>
</dbReference>
<dbReference type="GO" id="GO:0071949">
    <property type="term" value="F:FAD binding"/>
    <property type="evidence" value="ECO:0007669"/>
    <property type="project" value="InterPro"/>
</dbReference>
<proteinExistence type="inferred from homology"/>
<dbReference type="PANTHER" id="PTHR42973">
    <property type="entry name" value="BINDING OXIDOREDUCTASE, PUTATIVE (AFU_ORTHOLOGUE AFUA_1G17690)-RELATED"/>
    <property type="match status" value="1"/>
</dbReference>
<dbReference type="OrthoDB" id="5169292at2"/>
<protein>
    <submittedName>
        <fullName evidence="7">FAD-binding oxidoreductase</fullName>
    </submittedName>
</protein>
<dbReference type="AlphaFoldDB" id="A0A516Q284"/>
<evidence type="ECO:0000256" key="5">
    <source>
        <dbReference type="ARBA" id="ARBA00023002"/>
    </source>
</evidence>
<dbReference type="Gene3D" id="3.30.43.10">
    <property type="entry name" value="Uridine Diphospho-n-acetylenolpyruvylglucosamine Reductase, domain 2"/>
    <property type="match status" value="1"/>
</dbReference>
<dbReference type="EMBL" id="CP041692">
    <property type="protein sequence ID" value="QDP97545.1"/>
    <property type="molecule type" value="Genomic_DNA"/>
</dbReference>
<dbReference type="Gene3D" id="3.30.465.10">
    <property type="match status" value="1"/>
</dbReference>
<keyword evidence="8" id="KW-1185">Reference proteome</keyword>
<organism evidence="7 8">
    <name type="scientific">Microlunatus elymi</name>
    <dbReference type="NCBI Taxonomy" id="2596828"/>
    <lineage>
        <taxon>Bacteria</taxon>
        <taxon>Bacillati</taxon>
        <taxon>Actinomycetota</taxon>
        <taxon>Actinomycetes</taxon>
        <taxon>Propionibacteriales</taxon>
        <taxon>Propionibacteriaceae</taxon>
        <taxon>Microlunatus</taxon>
    </lineage>
</organism>
<feature type="domain" description="FAD-binding PCMH-type" evidence="6">
    <location>
        <begin position="1"/>
        <end position="155"/>
    </location>
</feature>
<evidence type="ECO:0000313" key="7">
    <source>
        <dbReference type="EMBL" id="QDP97545.1"/>
    </source>
</evidence>
<dbReference type="InterPro" id="IPR016169">
    <property type="entry name" value="FAD-bd_PCMH_sub2"/>
</dbReference>
<keyword evidence="5" id="KW-0560">Oxidoreductase</keyword>
<sequence length="397" mass="41977">MRHAREHGLPIAVRSAGHHLAGFGTNNGGLVIDVRRLNRIEILSERPRAGATIRIGTGATWGSVAQTLSPPGLAISSGDTASVGVGGLLGGGGIGWMVRRHGLAIDAVSAAEVVTADGNLRRVDAHTEPELFWGVRGAAGNLGVVTAYEVTAVHQPTVLFGSLMYPAEQARQVLTGWTRYLPDAPTELTSTFVLPPSMVADGNAPAMINICFAGDPADASNVLAPLRSVGTVIKDTITSMPYGDVLTTESMPPGFVPRIRNGLVDDWSPHRTDLLIDGHDQIPAMAVEVRAIGGALNRTDAAATAFAHRSAQFMINTVLVGTPAQQQPHLPAFARLSDELRPDGIYGNFLSHPTDADTDLCYPEPTRSRLAAVKATYDPENVFCSTVNVPPATRGRR</sequence>